<dbReference type="Gene3D" id="2.60.40.1120">
    <property type="entry name" value="Carboxypeptidase-like, regulatory domain"/>
    <property type="match status" value="1"/>
</dbReference>
<proteinExistence type="predicted"/>
<evidence type="ECO:0000313" key="7">
    <source>
        <dbReference type="EMBL" id="RAK24333.1"/>
    </source>
</evidence>
<dbReference type="SUPFAM" id="SSF49464">
    <property type="entry name" value="Carboxypeptidase regulatory domain-like"/>
    <property type="match status" value="1"/>
</dbReference>
<dbReference type="PANTHER" id="PTHR30329:SF21">
    <property type="entry name" value="LIPOPROTEIN YIAD-RELATED"/>
    <property type="match status" value="1"/>
</dbReference>
<dbReference type="Proteomes" id="UP000249620">
    <property type="component" value="Unassembled WGS sequence"/>
</dbReference>
<evidence type="ECO:0000256" key="5">
    <source>
        <dbReference type="SAM" id="SignalP"/>
    </source>
</evidence>
<feature type="domain" description="OmpA-like" evidence="6">
    <location>
        <begin position="403"/>
        <end position="520"/>
    </location>
</feature>
<dbReference type="SUPFAM" id="SSF103088">
    <property type="entry name" value="OmpA-like"/>
    <property type="match status" value="1"/>
</dbReference>
<evidence type="ECO:0000256" key="4">
    <source>
        <dbReference type="PROSITE-ProRule" id="PRU00473"/>
    </source>
</evidence>
<organism evidence="7 8">
    <name type="scientific">Flavobacterium aquaticum</name>
    <dbReference type="NCBI Taxonomy" id="1236486"/>
    <lineage>
        <taxon>Bacteria</taxon>
        <taxon>Pseudomonadati</taxon>
        <taxon>Bacteroidota</taxon>
        <taxon>Flavobacteriia</taxon>
        <taxon>Flavobacteriales</taxon>
        <taxon>Flavobacteriaceae</taxon>
        <taxon>Flavobacterium</taxon>
    </lineage>
</organism>
<dbReference type="InterPro" id="IPR011042">
    <property type="entry name" value="6-blade_b-propeller_TolB-like"/>
</dbReference>
<dbReference type="InterPro" id="IPR050330">
    <property type="entry name" value="Bact_OuterMem_StrucFunc"/>
</dbReference>
<protein>
    <submittedName>
        <fullName evidence="7">WD40 repeat protein</fullName>
    </submittedName>
</protein>
<gene>
    <name evidence="7" type="ORF">B0I03_102190</name>
</gene>
<dbReference type="Pfam" id="PF00691">
    <property type="entry name" value="OmpA"/>
    <property type="match status" value="1"/>
</dbReference>
<dbReference type="OrthoDB" id="1403615at2"/>
<name>A0A327YTV3_9FLAO</name>
<dbReference type="InterPro" id="IPR008969">
    <property type="entry name" value="CarboxyPept-like_regulatory"/>
</dbReference>
<dbReference type="CDD" id="cd07185">
    <property type="entry name" value="OmpA_C-like"/>
    <property type="match status" value="1"/>
</dbReference>
<feature type="signal peptide" evidence="5">
    <location>
        <begin position="1"/>
        <end position="20"/>
    </location>
</feature>
<keyword evidence="8" id="KW-1185">Reference proteome</keyword>
<dbReference type="Gene3D" id="3.30.1330.60">
    <property type="entry name" value="OmpA-like domain"/>
    <property type="match status" value="1"/>
</dbReference>
<dbReference type="PANTHER" id="PTHR30329">
    <property type="entry name" value="STATOR ELEMENT OF FLAGELLAR MOTOR COMPLEX"/>
    <property type="match status" value="1"/>
</dbReference>
<dbReference type="Pfam" id="PF07676">
    <property type="entry name" value="PD40"/>
    <property type="match status" value="2"/>
</dbReference>
<dbReference type="InterPro" id="IPR006664">
    <property type="entry name" value="OMP_bac"/>
</dbReference>
<reference evidence="7 8" key="1">
    <citation type="submission" date="2018-06" db="EMBL/GenBank/DDBJ databases">
        <title>Genomic Encyclopedia of Type Strains, Phase III (KMG-III): the genomes of soil and plant-associated and newly described type strains.</title>
        <authorList>
            <person name="Whitman W."/>
        </authorList>
    </citation>
    <scope>NUCLEOTIDE SEQUENCE [LARGE SCALE GENOMIC DNA]</scope>
    <source>
        <strain evidence="7 8">CGMCC 1.12398</strain>
    </source>
</reference>
<keyword evidence="5" id="KW-0732">Signal</keyword>
<dbReference type="Gene3D" id="2.120.10.30">
    <property type="entry name" value="TolB, C-terminal domain"/>
    <property type="match status" value="1"/>
</dbReference>
<dbReference type="SUPFAM" id="SSF82171">
    <property type="entry name" value="DPP6 N-terminal domain-like"/>
    <property type="match status" value="1"/>
</dbReference>
<feature type="chain" id="PRO_5016440762" evidence="5">
    <location>
        <begin position="21"/>
        <end position="520"/>
    </location>
</feature>
<dbReference type="AlphaFoldDB" id="A0A327YTV3"/>
<keyword evidence="2 4" id="KW-0472">Membrane</keyword>
<evidence type="ECO:0000256" key="1">
    <source>
        <dbReference type="ARBA" id="ARBA00004442"/>
    </source>
</evidence>
<evidence type="ECO:0000256" key="3">
    <source>
        <dbReference type="ARBA" id="ARBA00023237"/>
    </source>
</evidence>
<dbReference type="PROSITE" id="PS51123">
    <property type="entry name" value="OMPA_2"/>
    <property type="match status" value="1"/>
</dbReference>
<dbReference type="Pfam" id="PF13620">
    <property type="entry name" value="CarboxypepD_reg"/>
    <property type="match status" value="1"/>
</dbReference>
<dbReference type="PRINTS" id="PR01021">
    <property type="entry name" value="OMPADOMAIN"/>
</dbReference>
<dbReference type="RefSeq" id="WP_111566128.1">
    <property type="nucleotide sequence ID" value="NZ_QLMI01000002.1"/>
</dbReference>
<comment type="caution">
    <text evidence="7">The sequence shown here is derived from an EMBL/GenBank/DDBJ whole genome shotgun (WGS) entry which is preliminary data.</text>
</comment>
<dbReference type="InterPro" id="IPR036737">
    <property type="entry name" value="OmpA-like_sf"/>
</dbReference>
<sequence>MKLNKILTLLLLLGSFVSFGQEPKRSEGAEAIVNAINKNTKGISFITSDTGINSELNEIGTTFFKNKYIILSNKKRRHADVTVNPITNTPNNNLYCVDVKEDGNLSFPLLFSQALDSENDEGSIGFSSDQRTIFFTQENPNNKQLFTLHKATLNEKDAKKWTNITNLNVVPEQYSAETPSVSPDGKKIYIASNIPGGFGGFDIYEATIAEDGTIGKLVNLGPNVNTADDEKYPYMSSDNKYLYFSSKGHLNLGGYDVFRSAYVDNSFLTAMNLGTDLNSRRDDVAFVMTSPSKGYISTDKKQSGNFDILKFEIKKQENLHFSYTVVEEVTKTPLPNATVIVTDEFGTKLAETQSDNNGKIKLALEPLTFYNVEVMKDGYETKKTNIATGDTDKNIALTQKKAVVTEDAIVIENIYFDFNKSTIKKESELSLNKIVEVLKNNTTMSITINAHTDNKGSETYNQTLSESRAKATYQYLLKKGIPATQLTYKGFGESELLEKCDKCSAKQDQTNRRVEFKIVK</sequence>
<accession>A0A327YTV3</accession>
<evidence type="ECO:0000256" key="2">
    <source>
        <dbReference type="ARBA" id="ARBA00023136"/>
    </source>
</evidence>
<evidence type="ECO:0000259" key="6">
    <source>
        <dbReference type="PROSITE" id="PS51123"/>
    </source>
</evidence>
<dbReference type="EMBL" id="QLMI01000002">
    <property type="protein sequence ID" value="RAK24333.1"/>
    <property type="molecule type" value="Genomic_DNA"/>
</dbReference>
<keyword evidence="3" id="KW-0998">Cell outer membrane</keyword>
<comment type="subcellular location">
    <subcellularLocation>
        <location evidence="1">Cell outer membrane</location>
    </subcellularLocation>
</comment>
<dbReference type="GO" id="GO:0009279">
    <property type="term" value="C:cell outer membrane"/>
    <property type="evidence" value="ECO:0007669"/>
    <property type="project" value="UniProtKB-SubCell"/>
</dbReference>
<dbReference type="InterPro" id="IPR006665">
    <property type="entry name" value="OmpA-like"/>
</dbReference>
<dbReference type="InterPro" id="IPR011659">
    <property type="entry name" value="WD40"/>
</dbReference>
<evidence type="ECO:0000313" key="8">
    <source>
        <dbReference type="Proteomes" id="UP000249620"/>
    </source>
</evidence>